<dbReference type="KEGG" id="dfa:DFA_08150"/>
<dbReference type="OMA" id="LEITIFM"/>
<name>F4Q5A7_CACFS</name>
<reference evidence="2" key="1">
    <citation type="journal article" date="2011" name="Genome Res.">
        <title>Phylogeny-wide analysis of social amoeba genomes highlights ancient origins for complex intercellular communication.</title>
        <authorList>
            <person name="Heidel A.J."/>
            <person name="Lawal H.M."/>
            <person name="Felder M."/>
            <person name="Schilde C."/>
            <person name="Helps N.R."/>
            <person name="Tunggal B."/>
            <person name="Rivero F."/>
            <person name="John U."/>
            <person name="Schleicher M."/>
            <person name="Eichinger L."/>
            <person name="Platzer M."/>
            <person name="Noegel A.A."/>
            <person name="Schaap P."/>
            <person name="Gloeckner G."/>
        </authorList>
    </citation>
    <scope>NUCLEOTIDE SEQUENCE [LARGE SCALE GENOMIC DNA]</scope>
    <source>
        <strain evidence="2">SH3</strain>
    </source>
</reference>
<accession>F4Q5A7</accession>
<dbReference type="AlphaFoldDB" id="F4Q5A7"/>
<dbReference type="GeneID" id="14869277"/>
<dbReference type="Proteomes" id="UP000007797">
    <property type="component" value="Unassembled WGS sequence"/>
</dbReference>
<sequence>MAPRPESLKKVIDVLGDFNPSEDKIKKTLGIGEDELKMVKEESVNNQVIKERHPINKRDTKKAQSTLGLNLSKEKLMDVFGVDEDTITEASAEENEIQEIKIKRLRENITLSNKRALKKALMIMGCDPSSSKIMRTLGNSMEFTEQQPTIIITQ</sequence>
<proteinExistence type="predicted"/>
<keyword evidence="2" id="KW-1185">Reference proteome</keyword>
<organism evidence="1 2">
    <name type="scientific">Cavenderia fasciculata</name>
    <name type="common">Slime mold</name>
    <name type="synonym">Dictyostelium fasciculatum</name>
    <dbReference type="NCBI Taxonomy" id="261658"/>
    <lineage>
        <taxon>Eukaryota</taxon>
        <taxon>Amoebozoa</taxon>
        <taxon>Evosea</taxon>
        <taxon>Eumycetozoa</taxon>
        <taxon>Dictyostelia</taxon>
        <taxon>Acytosteliales</taxon>
        <taxon>Cavenderiaceae</taxon>
        <taxon>Cavenderia</taxon>
    </lineage>
</organism>
<protein>
    <submittedName>
        <fullName evidence="1">Uncharacterized protein</fullName>
    </submittedName>
</protein>
<dbReference type="EMBL" id="GL883021">
    <property type="protein sequence ID" value="EGG17166.1"/>
    <property type="molecule type" value="Genomic_DNA"/>
</dbReference>
<dbReference type="OrthoDB" id="16965at2759"/>
<gene>
    <name evidence="1" type="ORF">DFA_08150</name>
</gene>
<dbReference type="RefSeq" id="XP_004355650.1">
    <property type="nucleotide sequence ID" value="XM_004355597.1"/>
</dbReference>
<evidence type="ECO:0000313" key="1">
    <source>
        <dbReference type="EMBL" id="EGG17166.1"/>
    </source>
</evidence>
<evidence type="ECO:0000313" key="2">
    <source>
        <dbReference type="Proteomes" id="UP000007797"/>
    </source>
</evidence>